<reference evidence="2 3" key="1">
    <citation type="submission" date="2019-03" db="EMBL/GenBank/DDBJ databases">
        <title>Flavobacterium LB-D12 sp. nov., isolated from arctic soil.</title>
        <authorList>
            <person name="Chaudhary D.K."/>
        </authorList>
    </citation>
    <scope>NUCLEOTIDE SEQUENCE [LARGE SCALE GENOMIC DNA]</scope>
    <source>
        <strain evidence="2 3">LB-D12</strain>
    </source>
</reference>
<dbReference type="RefSeq" id="WP_132067105.1">
    <property type="nucleotide sequence ID" value="NZ_SMFN01000019.1"/>
</dbReference>
<sequence>MNNLLYIIAAVLVLFWTTGYFYYNAGSSIHALLVIAVLFILVQVIKEQNSIN</sequence>
<evidence type="ECO:0000313" key="2">
    <source>
        <dbReference type="EMBL" id="TDE01700.1"/>
    </source>
</evidence>
<proteinExistence type="predicted"/>
<dbReference type="InterPro" id="IPR043727">
    <property type="entry name" value="Lmo0937-like"/>
</dbReference>
<organism evidence="2 3">
    <name type="scientific">Flavobacterium sandaracinum</name>
    <dbReference type="NCBI Taxonomy" id="2541733"/>
    <lineage>
        <taxon>Bacteria</taxon>
        <taxon>Pseudomonadati</taxon>
        <taxon>Bacteroidota</taxon>
        <taxon>Flavobacteriia</taxon>
        <taxon>Flavobacteriales</taxon>
        <taxon>Flavobacteriaceae</taxon>
        <taxon>Flavobacterium</taxon>
    </lineage>
</organism>
<keyword evidence="1" id="KW-0812">Transmembrane</keyword>
<name>A0A4R5CQT6_9FLAO</name>
<keyword evidence="1" id="KW-1133">Transmembrane helix</keyword>
<keyword evidence="1" id="KW-0472">Membrane</keyword>
<protein>
    <submittedName>
        <fullName evidence="2">Lmo0937 family membrane protein</fullName>
    </submittedName>
</protein>
<dbReference type="Proteomes" id="UP000294644">
    <property type="component" value="Unassembled WGS sequence"/>
</dbReference>
<gene>
    <name evidence="2" type="ORF">E0F91_14160</name>
</gene>
<dbReference type="Pfam" id="PF18919">
    <property type="entry name" value="DUF5670"/>
    <property type="match status" value="1"/>
</dbReference>
<keyword evidence="3" id="KW-1185">Reference proteome</keyword>
<dbReference type="AlphaFoldDB" id="A0A4R5CQT6"/>
<dbReference type="EMBL" id="SMFN01000019">
    <property type="protein sequence ID" value="TDE01700.1"/>
    <property type="molecule type" value="Genomic_DNA"/>
</dbReference>
<evidence type="ECO:0000256" key="1">
    <source>
        <dbReference type="SAM" id="Phobius"/>
    </source>
</evidence>
<accession>A0A4R5CQT6</accession>
<comment type="caution">
    <text evidence="2">The sequence shown here is derived from an EMBL/GenBank/DDBJ whole genome shotgun (WGS) entry which is preliminary data.</text>
</comment>
<dbReference type="NCBIfam" id="NF033488">
    <property type="entry name" value="lmo0937_fam_TM"/>
    <property type="match status" value="1"/>
</dbReference>
<evidence type="ECO:0000313" key="3">
    <source>
        <dbReference type="Proteomes" id="UP000294644"/>
    </source>
</evidence>
<feature type="transmembrane region" description="Helical" evidence="1">
    <location>
        <begin position="5"/>
        <end position="23"/>
    </location>
</feature>
<feature type="transmembrane region" description="Helical" evidence="1">
    <location>
        <begin position="29"/>
        <end position="45"/>
    </location>
</feature>